<dbReference type="Proteomes" id="UP000228497">
    <property type="component" value="Unassembled WGS sequence"/>
</dbReference>
<dbReference type="GO" id="GO:0003723">
    <property type="term" value="F:RNA binding"/>
    <property type="evidence" value="ECO:0007669"/>
    <property type="project" value="UniProtKB-UniRule"/>
</dbReference>
<organism evidence="3 4">
    <name type="scientific">Candidatus Kaiserbacteria bacterium CG17_big_fil_post_rev_8_21_14_2_50_51_7</name>
    <dbReference type="NCBI Taxonomy" id="1974613"/>
    <lineage>
        <taxon>Bacteria</taxon>
        <taxon>Candidatus Kaiseribacteriota</taxon>
    </lineage>
</organism>
<protein>
    <recommendedName>
        <fullName evidence="2">RNase H type-2 domain-containing protein</fullName>
    </recommendedName>
</protein>
<dbReference type="EMBL" id="PFFD01000053">
    <property type="protein sequence ID" value="PIV87151.1"/>
    <property type="molecule type" value="Genomic_DNA"/>
</dbReference>
<dbReference type="InterPro" id="IPR024567">
    <property type="entry name" value="RNase_HII/HIII_dom"/>
</dbReference>
<name>A0A2M7FDR1_9BACT</name>
<reference evidence="4" key="1">
    <citation type="submission" date="2017-09" db="EMBL/GenBank/DDBJ databases">
        <title>Depth-based differentiation of microbial function through sediment-hosted aquifers and enrichment of novel symbionts in the deep terrestrial subsurface.</title>
        <authorList>
            <person name="Probst A.J."/>
            <person name="Ladd B."/>
            <person name="Jarett J.K."/>
            <person name="Geller-Mcgrath D.E."/>
            <person name="Sieber C.M.K."/>
            <person name="Emerson J.B."/>
            <person name="Anantharaman K."/>
            <person name="Thomas B.C."/>
            <person name="Malmstrom R."/>
            <person name="Stieglmeier M."/>
            <person name="Klingl A."/>
            <person name="Woyke T."/>
            <person name="Ryan C.M."/>
            <person name="Banfield J.F."/>
        </authorList>
    </citation>
    <scope>NUCLEOTIDE SEQUENCE [LARGE SCALE GENOMIC DNA]</scope>
</reference>
<feature type="non-terminal residue" evidence="3">
    <location>
        <position position="16"/>
    </location>
</feature>
<evidence type="ECO:0000313" key="4">
    <source>
        <dbReference type="Proteomes" id="UP000228497"/>
    </source>
</evidence>
<dbReference type="AlphaFoldDB" id="A0A2M7FDR1"/>
<comment type="caution">
    <text evidence="3">The sequence shown here is derived from an EMBL/GenBank/DDBJ whole genome shotgun (WGS) entry which is preliminary data.</text>
</comment>
<gene>
    <name evidence="3" type="ORF">COW49_01195</name>
</gene>
<evidence type="ECO:0000313" key="3">
    <source>
        <dbReference type="EMBL" id="PIV87151.1"/>
    </source>
</evidence>
<evidence type="ECO:0000259" key="2">
    <source>
        <dbReference type="PROSITE" id="PS51975"/>
    </source>
</evidence>
<proteinExistence type="predicted"/>
<feature type="domain" description="RNase H type-2" evidence="2">
    <location>
        <begin position="2"/>
        <end position="16"/>
    </location>
</feature>
<comment type="caution">
    <text evidence="1">Lacks conserved residue(s) required for the propagation of feature annotation.</text>
</comment>
<sequence>MRCVLGVDEAGRGPLA</sequence>
<accession>A0A2M7FDR1</accession>
<dbReference type="GO" id="GO:0004523">
    <property type="term" value="F:RNA-DNA hybrid ribonuclease activity"/>
    <property type="evidence" value="ECO:0007669"/>
    <property type="project" value="InterPro"/>
</dbReference>
<dbReference type="PROSITE" id="PS51975">
    <property type="entry name" value="RNASE_H_2"/>
    <property type="match status" value="1"/>
</dbReference>
<evidence type="ECO:0000256" key="1">
    <source>
        <dbReference type="PROSITE-ProRule" id="PRU01319"/>
    </source>
</evidence>